<gene>
    <name evidence="1" type="ORF">H0921_03895</name>
</gene>
<keyword evidence="2" id="KW-1185">Reference proteome</keyword>
<organism evidence="1 2">
    <name type="scientific">Thermogemmata fonticola</name>
    <dbReference type="NCBI Taxonomy" id="2755323"/>
    <lineage>
        <taxon>Bacteria</taxon>
        <taxon>Pseudomonadati</taxon>
        <taxon>Planctomycetota</taxon>
        <taxon>Planctomycetia</taxon>
        <taxon>Gemmatales</taxon>
        <taxon>Gemmataceae</taxon>
        <taxon>Thermogemmata</taxon>
    </lineage>
</organism>
<dbReference type="RefSeq" id="WP_194536735.1">
    <property type="nucleotide sequence ID" value="NZ_JACEFB010000002.1"/>
</dbReference>
<evidence type="ECO:0000313" key="2">
    <source>
        <dbReference type="Proteomes" id="UP000542342"/>
    </source>
</evidence>
<evidence type="ECO:0000313" key="1">
    <source>
        <dbReference type="EMBL" id="MBA2225302.1"/>
    </source>
</evidence>
<dbReference type="AlphaFoldDB" id="A0A7V8VC36"/>
<dbReference type="Proteomes" id="UP000542342">
    <property type="component" value="Unassembled WGS sequence"/>
</dbReference>
<comment type="caution">
    <text evidence="1">The sequence shown here is derived from an EMBL/GenBank/DDBJ whole genome shotgun (WGS) entry which is preliminary data.</text>
</comment>
<protein>
    <submittedName>
        <fullName evidence="1">TIGR03067 domain-containing protein</fullName>
    </submittedName>
</protein>
<reference evidence="1 2" key="1">
    <citation type="submission" date="2020-07" db="EMBL/GenBank/DDBJ databases">
        <title>Thermogemmata thermophila gen. nov., sp. nov., a novel moderate thermophilic planctomycete from a Kamchatka hot spring.</title>
        <authorList>
            <person name="Elcheninov A.G."/>
            <person name="Podosokorskaya O.A."/>
            <person name="Kovaleva O.L."/>
            <person name="Novikov A."/>
            <person name="Bonch-Osmolovskaya E.A."/>
            <person name="Toshchakov S.V."/>
            <person name="Kublanov I.V."/>
        </authorList>
    </citation>
    <scope>NUCLEOTIDE SEQUENCE [LARGE SCALE GENOMIC DNA]</scope>
    <source>
        <strain evidence="1 2">2918</strain>
    </source>
</reference>
<name>A0A7V8VC36_9BACT</name>
<dbReference type="InterPro" id="IPR017504">
    <property type="entry name" value="CHP03067_Planctomycetes"/>
</dbReference>
<dbReference type="NCBIfam" id="TIGR03067">
    <property type="entry name" value="Planc_TIGR03067"/>
    <property type="match status" value="1"/>
</dbReference>
<dbReference type="EMBL" id="JACEFB010000002">
    <property type="protein sequence ID" value="MBA2225302.1"/>
    <property type="molecule type" value="Genomic_DNA"/>
</dbReference>
<sequence length="161" mass="18062">MLRLVAIYGVFLGVSGGWWTWAAGEPNPGGDLAALQGQWKPLHCEYEGRAQMTPEVMKQITAVFDQNDYYLYFLDKGQDGKPRPIVLATVQITLDPTTQPKGIIFEFKDGPLKGQKRHGIYELAGNQLKLCYGPADKPRPKEFQAPTGSGYFLETWARQVR</sequence>
<proteinExistence type="predicted"/>
<accession>A0A7V8VC36</accession>